<gene>
    <name evidence="3" type="ordered locus">Deipe_3636</name>
</gene>
<evidence type="ECO:0000259" key="2">
    <source>
        <dbReference type="Pfam" id="PF06808"/>
    </source>
</evidence>
<feature type="transmembrane region" description="Helical" evidence="1">
    <location>
        <begin position="359"/>
        <end position="381"/>
    </location>
</feature>
<feature type="transmembrane region" description="Helical" evidence="1">
    <location>
        <begin position="55"/>
        <end position="75"/>
    </location>
</feature>
<keyword evidence="1" id="KW-0812">Transmembrane</keyword>
<keyword evidence="1" id="KW-0472">Membrane</keyword>
<feature type="domain" description="TRAP C4-dicarboxylate transport system permease DctM subunit" evidence="2">
    <location>
        <begin position="128"/>
        <end position="589"/>
    </location>
</feature>
<dbReference type="OrthoDB" id="9759894at2"/>
<feature type="transmembrane region" description="Helical" evidence="1">
    <location>
        <begin position="629"/>
        <end position="655"/>
    </location>
</feature>
<organism evidence="3 4">
    <name type="scientific">Deinococcus peraridilitoris (strain DSM 19664 / LMG 22246 / CIP 109416 / KR-200)</name>
    <dbReference type="NCBI Taxonomy" id="937777"/>
    <lineage>
        <taxon>Bacteria</taxon>
        <taxon>Thermotogati</taxon>
        <taxon>Deinococcota</taxon>
        <taxon>Deinococci</taxon>
        <taxon>Deinococcales</taxon>
        <taxon>Deinococcaceae</taxon>
        <taxon>Deinococcus</taxon>
    </lineage>
</organism>
<feature type="transmembrane region" description="Helical" evidence="1">
    <location>
        <begin position="119"/>
        <end position="136"/>
    </location>
</feature>
<feature type="transmembrane region" description="Helical" evidence="1">
    <location>
        <begin position="192"/>
        <end position="214"/>
    </location>
</feature>
<evidence type="ECO:0000256" key="1">
    <source>
        <dbReference type="SAM" id="Phobius"/>
    </source>
</evidence>
<feature type="transmembrane region" description="Helical" evidence="1">
    <location>
        <begin position="143"/>
        <end position="162"/>
    </location>
</feature>
<dbReference type="AlphaFoldDB" id="L0A7A1"/>
<dbReference type="KEGG" id="dpd:Deipe_3636"/>
<dbReference type="eggNOG" id="COG4666">
    <property type="taxonomic scope" value="Bacteria"/>
</dbReference>
<dbReference type="EMBL" id="CP003382">
    <property type="protein sequence ID" value="AFZ69062.1"/>
    <property type="molecule type" value="Genomic_DNA"/>
</dbReference>
<feature type="transmembrane region" description="Helical" evidence="1">
    <location>
        <begin position="528"/>
        <end position="552"/>
    </location>
</feature>
<proteinExistence type="predicted"/>
<feature type="transmembrane region" description="Helical" evidence="1">
    <location>
        <begin position="30"/>
        <end position="49"/>
    </location>
</feature>
<dbReference type="RefSeq" id="WP_015237358.1">
    <property type="nucleotide sequence ID" value="NC_019793.1"/>
</dbReference>
<protein>
    <submittedName>
        <fullName evidence="3">TRAP transporter, 4TM/12TM fusion protein</fullName>
    </submittedName>
</protein>
<feature type="transmembrane region" description="Helical" evidence="1">
    <location>
        <begin position="598"/>
        <end position="617"/>
    </location>
</feature>
<accession>L0A7A1</accession>
<feature type="transmembrane region" description="Helical" evidence="1">
    <location>
        <begin position="387"/>
        <end position="405"/>
    </location>
</feature>
<feature type="transmembrane region" description="Helical" evidence="1">
    <location>
        <begin position="496"/>
        <end position="516"/>
    </location>
</feature>
<name>L0A7A1_DEIPD</name>
<feature type="transmembrane region" description="Helical" evidence="1">
    <location>
        <begin position="468"/>
        <end position="489"/>
    </location>
</feature>
<evidence type="ECO:0000313" key="3">
    <source>
        <dbReference type="EMBL" id="AFZ69062.1"/>
    </source>
</evidence>
<dbReference type="STRING" id="937777.Deipe_3636"/>
<dbReference type="InterPro" id="IPR011853">
    <property type="entry name" value="TRAP_DctM-Dct_fused"/>
</dbReference>
<dbReference type="PATRIC" id="fig|937777.3.peg.3648"/>
<sequence>MADKDEHQAAQELLEQTELGGRRVTGKTRLLAGVLAVAWSLFQLYSTYVGNMEPILLRAAHLAFAFSLAFLVYPFSKRSSRERVPWADWLLGVAAVLGTLYIVVAFQDILLRGGVPNRLDVWTGTVTIVLLLAASWRALGPALPIIAMALMVYAATGPRGLLPFELPRMLQLHAGAKWDQLVAQLYLSTEGIFGTPLGVSATFVFLFVLFGAFLDKAGAGNFFIQLAYSLLGNFRGGPAKAAVVSSALTGVVSGSSVSNVVTTGTFTIPLMKRIGYSPEKAGGIEVASSSNGQLMPPVMGAAAFIMANFLNISYTSLILAAAVPAVLAYAALFVTVHIEALKLGLKGVPRSELPPLAPVLRAGAHYFIPIIYLIYALAIQQITPERAALNTIGVMVLLLIIQELVRAARRGDGLGLGARSAGTMIVQSLETGARNMVGIALATAAAGIIVGMVTITGIGFGLTDIVQAVSGGNLIVVLIMAQLISLLLGMGLPTTANYIVMASLIVPVISNLAQASGYNVPPLAVHMFVFYFGIMADSTPPVALAGYAAAAIGKGNPFRTGVQGFIYELRTALLAYMLFFNPKLLLIGVSSFGEGAWIAFSAFVGLVAFSAATLGFLHKPSNILERLILLAAALLLITPGLVTDVAGFTLIGLVYTWQKLRPAVPARPAV</sequence>
<dbReference type="HOGENOM" id="CLU_007041_3_1_0"/>
<feature type="transmembrane region" description="Helical" evidence="1">
    <location>
        <begin position="318"/>
        <end position="338"/>
    </location>
</feature>
<dbReference type="InterPro" id="IPR010656">
    <property type="entry name" value="DctM"/>
</dbReference>
<evidence type="ECO:0000313" key="4">
    <source>
        <dbReference type="Proteomes" id="UP000010467"/>
    </source>
</evidence>
<dbReference type="NCBIfam" id="TIGR02123">
    <property type="entry name" value="TRAP_fused"/>
    <property type="match status" value="1"/>
</dbReference>
<dbReference type="Pfam" id="PF06808">
    <property type="entry name" value="DctM"/>
    <property type="match status" value="1"/>
</dbReference>
<keyword evidence="1" id="KW-1133">Transmembrane helix</keyword>
<feature type="transmembrane region" description="Helical" evidence="1">
    <location>
        <begin position="87"/>
        <end position="107"/>
    </location>
</feature>
<reference evidence="4" key="1">
    <citation type="submission" date="2012-03" db="EMBL/GenBank/DDBJ databases">
        <title>Complete sequence of chromosome of Deinococcus peraridilitoris DSM 19664.</title>
        <authorList>
            <person name="Lucas S."/>
            <person name="Copeland A."/>
            <person name="Lapidus A."/>
            <person name="Glavina del Rio T."/>
            <person name="Dalin E."/>
            <person name="Tice H."/>
            <person name="Bruce D."/>
            <person name="Goodwin L."/>
            <person name="Pitluck S."/>
            <person name="Peters L."/>
            <person name="Mikhailova N."/>
            <person name="Lu M."/>
            <person name="Kyrpides N."/>
            <person name="Mavromatis K."/>
            <person name="Ivanova N."/>
            <person name="Brettin T."/>
            <person name="Detter J.C."/>
            <person name="Han C."/>
            <person name="Larimer F."/>
            <person name="Land M."/>
            <person name="Hauser L."/>
            <person name="Markowitz V."/>
            <person name="Cheng J.-F."/>
            <person name="Hugenholtz P."/>
            <person name="Woyke T."/>
            <person name="Wu D."/>
            <person name="Pukall R."/>
            <person name="Steenblock K."/>
            <person name="Brambilla E."/>
            <person name="Klenk H.-P."/>
            <person name="Eisen J.A."/>
        </authorList>
    </citation>
    <scope>NUCLEOTIDE SEQUENCE [LARGE SCALE GENOMIC DNA]</scope>
    <source>
        <strain evidence="4">DSM 19664 / LMG 22246 / CIP 109416 / KR-200</strain>
    </source>
</reference>
<dbReference type="PANTHER" id="PTHR43849:SF2">
    <property type="entry name" value="BLL3936 PROTEIN"/>
    <property type="match status" value="1"/>
</dbReference>
<dbReference type="PANTHER" id="PTHR43849">
    <property type="entry name" value="BLL3936 PROTEIN"/>
    <property type="match status" value="1"/>
</dbReference>
<keyword evidence="4" id="KW-1185">Reference proteome</keyword>
<feature type="transmembrane region" description="Helical" evidence="1">
    <location>
        <begin position="437"/>
        <end position="462"/>
    </location>
</feature>
<dbReference type="Proteomes" id="UP000010467">
    <property type="component" value="Chromosome"/>
</dbReference>
<feature type="transmembrane region" description="Helical" evidence="1">
    <location>
        <begin position="573"/>
        <end position="592"/>
    </location>
</feature>